<dbReference type="EMBL" id="JBHSGF010000001">
    <property type="protein sequence ID" value="MFC4554071.1"/>
    <property type="molecule type" value="Genomic_DNA"/>
</dbReference>
<gene>
    <name evidence="5 9" type="primary">xseA</name>
    <name evidence="9" type="ORF">ACFO3F_02325</name>
</gene>
<dbReference type="RefSeq" id="WP_122823271.1">
    <property type="nucleotide sequence ID" value="NZ_CP033325.1"/>
</dbReference>
<dbReference type="HAMAP" id="MF_00378">
    <property type="entry name" value="Exonuc_7_L"/>
    <property type="match status" value="1"/>
</dbReference>
<protein>
    <recommendedName>
        <fullName evidence="5">Exodeoxyribonuclease 7 large subunit</fullName>
        <ecNumber evidence="5">3.1.11.6</ecNumber>
    </recommendedName>
    <alternativeName>
        <fullName evidence="5">Exodeoxyribonuclease VII large subunit</fullName>
        <shortName evidence="5">Exonuclease VII large subunit</shortName>
    </alternativeName>
</protein>
<dbReference type="NCBIfam" id="TIGR00237">
    <property type="entry name" value="xseA"/>
    <property type="match status" value="1"/>
</dbReference>
<dbReference type="PANTHER" id="PTHR30008">
    <property type="entry name" value="EXODEOXYRIBONUCLEASE 7 LARGE SUBUNIT"/>
    <property type="match status" value="1"/>
</dbReference>
<evidence type="ECO:0000256" key="5">
    <source>
        <dbReference type="HAMAP-Rule" id="MF_00378"/>
    </source>
</evidence>
<keyword evidence="3 5" id="KW-0378">Hydrolase</keyword>
<comment type="subcellular location">
    <subcellularLocation>
        <location evidence="5 6">Cytoplasm</location>
    </subcellularLocation>
</comment>
<proteinExistence type="inferred from homology"/>
<comment type="subunit">
    <text evidence="5">Heterooligomer composed of large and small subunits.</text>
</comment>
<accession>A0ABV9D5V6</accession>
<comment type="caution">
    <text evidence="9">The sequence shown here is derived from an EMBL/GenBank/DDBJ whole genome shotgun (WGS) entry which is preliminary data.</text>
</comment>
<sequence>MSDKPRELPARALETTAEQPWPVRLLTQKIGEYVARMPPVWVEGQIVQLNRRPGAGMAFLTLRDNDVDMSLPVSVHPRLLAGAATPLREGSHVVVHAKPTYWTKRGTLQLQADALRTVGIGDLLARVEQLKRVLAAEGLFDVGRKVALPFLPAVVGLVCGRESKAEHDVVVNARERWPGVHFEIREVAVQGTGAVSQVSAAIAELDADSRVDVIVVARGGGSVEDLLPFSNEQLVRTAAACRTPLVSAIGHETDAPLLDLVADYRASTPTDAARRIVPDMSEEQRIVLHARQRMGAAIEHRLRAEQHALDGIRSRPVLADPTTMVVRRAEDVDRLHRAGSQAFALRVERSAAELATLHGRLRALSPAATLARGYAVLRTPAGTAVRSPDDVAAGDQLEALLAEGRLRVEVRPSP</sequence>
<dbReference type="EC" id="3.1.11.6" evidence="5"/>
<reference evidence="10" key="1">
    <citation type="journal article" date="2019" name="Int. J. Syst. Evol. Microbiol.">
        <title>The Global Catalogue of Microorganisms (GCM) 10K type strain sequencing project: providing services to taxonomists for standard genome sequencing and annotation.</title>
        <authorList>
            <consortium name="The Broad Institute Genomics Platform"/>
            <consortium name="The Broad Institute Genome Sequencing Center for Infectious Disease"/>
            <person name="Wu L."/>
            <person name="Ma J."/>
        </authorList>
    </citation>
    <scope>NUCLEOTIDE SEQUENCE [LARGE SCALE GENOMIC DNA]</scope>
    <source>
        <strain evidence="10">JCM 3369</strain>
    </source>
</reference>
<dbReference type="CDD" id="cd04489">
    <property type="entry name" value="ExoVII_LU_OBF"/>
    <property type="match status" value="1"/>
</dbReference>
<evidence type="ECO:0000313" key="10">
    <source>
        <dbReference type="Proteomes" id="UP001595955"/>
    </source>
</evidence>
<evidence type="ECO:0000256" key="6">
    <source>
        <dbReference type="RuleBase" id="RU004355"/>
    </source>
</evidence>
<evidence type="ECO:0000313" key="9">
    <source>
        <dbReference type="EMBL" id="MFC4554071.1"/>
    </source>
</evidence>
<evidence type="ECO:0000256" key="1">
    <source>
        <dbReference type="ARBA" id="ARBA00022490"/>
    </source>
</evidence>
<evidence type="ECO:0000259" key="8">
    <source>
        <dbReference type="Pfam" id="PF13742"/>
    </source>
</evidence>
<organism evidence="9 10">
    <name type="scientific">Georgenia faecalis</name>
    <dbReference type="NCBI Taxonomy" id="2483799"/>
    <lineage>
        <taxon>Bacteria</taxon>
        <taxon>Bacillati</taxon>
        <taxon>Actinomycetota</taxon>
        <taxon>Actinomycetes</taxon>
        <taxon>Micrococcales</taxon>
        <taxon>Bogoriellaceae</taxon>
        <taxon>Georgenia</taxon>
    </lineage>
</organism>
<keyword evidence="1 5" id="KW-0963">Cytoplasm</keyword>
<keyword evidence="4 5" id="KW-0269">Exonuclease</keyword>
<keyword evidence="10" id="KW-1185">Reference proteome</keyword>
<dbReference type="PANTHER" id="PTHR30008:SF0">
    <property type="entry name" value="EXODEOXYRIBONUCLEASE 7 LARGE SUBUNIT"/>
    <property type="match status" value="1"/>
</dbReference>
<dbReference type="Proteomes" id="UP001595955">
    <property type="component" value="Unassembled WGS sequence"/>
</dbReference>
<dbReference type="InterPro" id="IPR025824">
    <property type="entry name" value="OB-fold_nuc-bd_dom"/>
</dbReference>
<evidence type="ECO:0000259" key="7">
    <source>
        <dbReference type="Pfam" id="PF02601"/>
    </source>
</evidence>
<name>A0ABV9D5V6_9MICO</name>
<comment type="function">
    <text evidence="5">Bidirectionally degrades single-stranded DNA into large acid-insoluble oligonucleotides, which are then degraded further into small acid-soluble oligonucleotides.</text>
</comment>
<evidence type="ECO:0000256" key="2">
    <source>
        <dbReference type="ARBA" id="ARBA00022722"/>
    </source>
</evidence>
<evidence type="ECO:0000256" key="4">
    <source>
        <dbReference type="ARBA" id="ARBA00022839"/>
    </source>
</evidence>
<dbReference type="InterPro" id="IPR003753">
    <property type="entry name" value="Exonuc_VII_L"/>
</dbReference>
<comment type="catalytic activity">
    <reaction evidence="5 6">
        <text>Exonucleolytic cleavage in either 5'- to 3'- or 3'- to 5'-direction to yield nucleoside 5'-phosphates.</text>
        <dbReference type="EC" id="3.1.11.6"/>
    </reaction>
</comment>
<dbReference type="Pfam" id="PF13742">
    <property type="entry name" value="tRNA_anti_2"/>
    <property type="match status" value="1"/>
</dbReference>
<dbReference type="Pfam" id="PF02601">
    <property type="entry name" value="Exonuc_VII_L"/>
    <property type="match status" value="1"/>
</dbReference>
<comment type="similarity">
    <text evidence="5 6">Belongs to the XseA family.</text>
</comment>
<dbReference type="InterPro" id="IPR020579">
    <property type="entry name" value="Exonuc_VII_lsu_C"/>
</dbReference>
<dbReference type="GO" id="GO:0008855">
    <property type="term" value="F:exodeoxyribonuclease VII activity"/>
    <property type="evidence" value="ECO:0007669"/>
    <property type="project" value="UniProtKB-EC"/>
</dbReference>
<evidence type="ECO:0000256" key="3">
    <source>
        <dbReference type="ARBA" id="ARBA00022801"/>
    </source>
</evidence>
<keyword evidence="2 5" id="KW-0540">Nuclease</keyword>
<feature type="domain" description="Exonuclease VII large subunit C-terminal" evidence="7">
    <location>
        <begin position="139"/>
        <end position="357"/>
    </location>
</feature>
<feature type="domain" description="OB-fold nucleic acid binding" evidence="8">
    <location>
        <begin position="22"/>
        <end position="115"/>
    </location>
</feature>